<feature type="domain" description="Carbohydrate kinase PfkB" evidence="2">
    <location>
        <begin position="107"/>
        <end position="229"/>
    </location>
</feature>
<dbReference type="Proteomes" id="UP000198211">
    <property type="component" value="Unassembled WGS sequence"/>
</dbReference>
<dbReference type="Pfam" id="PF00294">
    <property type="entry name" value="PfkB"/>
    <property type="match status" value="1"/>
</dbReference>
<dbReference type="PANTHER" id="PTHR23108">
    <property type="entry name" value="METHYLTRANSFERASE-RELATED"/>
    <property type="match status" value="1"/>
</dbReference>
<dbReference type="CDD" id="cd02440">
    <property type="entry name" value="AdoMet_MTases"/>
    <property type="match status" value="1"/>
</dbReference>
<dbReference type="GO" id="GO:0005634">
    <property type="term" value="C:nucleus"/>
    <property type="evidence" value="ECO:0007669"/>
    <property type="project" value="TreeGrafter"/>
</dbReference>
<reference evidence="4" key="1">
    <citation type="submission" date="2017-03" db="EMBL/GenBank/DDBJ databases">
        <title>Phytopthora megakarya and P. palmivora, two closely related causual agents of cacao black pod achieved similar genome size and gene model numbers by different mechanisms.</title>
        <authorList>
            <person name="Ali S."/>
            <person name="Shao J."/>
            <person name="Larry D.J."/>
            <person name="Kronmiller B."/>
            <person name="Shen D."/>
            <person name="Strem M.D."/>
            <person name="Melnick R.L."/>
            <person name="Guiltinan M.J."/>
            <person name="Tyler B.M."/>
            <person name="Meinhardt L.W."/>
            <person name="Bailey B.A."/>
        </authorList>
    </citation>
    <scope>NUCLEOTIDE SEQUENCE [LARGE SCALE GENOMIC DNA]</scope>
    <source>
        <strain evidence="4">zdho120</strain>
    </source>
</reference>
<dbReference type="OrthoDB" id="204058at2759"/>
<dbReference type="InterPro" id="IPR019410">
    <property type="entry name" value="Methyltransf_16"/>
</dbReference>
<feature type="region of interest" description="Disordered" evidence="1">
    <location>
        <begin position="303"/>
        <end position="323"/>
    </location>
</feature>
<protein>
    <recommendedName>
        <fullName evidence="2">Carbohydrate kinase PfkB domain-containing protein</fullName>
    </recommendedName>
</protein>
<dbReference type="InterPro" id="IPR038899">
    <property type="entry name" value="METTL22"/>
</dbReference>
<dbReference type="Gene3D" id="3.40.50.150">
    <property type="entry name" value="Vaccinia Virus protein VP39"/>
    <property type="match status" value="1"/>
</dbReference>
<evidence type="ECO:0000313" key="3">
    <source>
        <dbReference type="EMBL" id="OWZ10755.1"/>
    </source>
</evidence>
<evidence type="ECO:0000259" key="2">
    <source>
        <dbReference type="Pfam" id="PF00294"/>
    </source>
</evidence>
<keyword evidence="4" id="KW-1185">Reference proteome</keyword>
<dbReference type="PANTHER" id="PTHR23108:SF0">
    <property type="entry name" value="METHYLTRANSFERASE-LIKE PROTEIN 22"/>
    <property type="match status" value="1"/>
</dbReference>
<dbReference type="InterPro" id="IPR029063">
    <property type="entry name" value="SAM-dependent_MTases_sf"/>
</dbReference>
<dbReference type="InterPro" id="IPR029056">
    <property type="entry name" value="Ribokinase-like"/>
</dbReference>
<sequence>MGISSMVFGLTYGLSQYIIASQATGSRTIVHSRTIAELTCEAFTAQVDRYRKEVCHNANAPVWFHFEGRNMEIVRKMMLYVRENVPHAKISVEIEFPRYPWTLAKTLASLADYVFMSKDYLRDNIGITSADTFFDGILTQQWDENWNQWIKAFVCPWGSDGVYYLAMAGSMTHHIPASQLDSVVESNGAGDTFIGATLAGLSRGSPLHQALTTACDVATVKCLQRGFALPPDKVLIWQRSLHNVNDEERKVDTHSVTSEVQLELKQVQCTIATDSDSVQIFAVSLLSVLEEDNDGDVILPRRQRAKRRKPSKPVDTIVEGANRTGDGSIMRGTDTIFVLEANSRTTWNTAGTQLWRAAFLLAEYIYSEPEHFADQTVLELGCGIGFTSIVASRFCRCVYATDSDNNALLLAKKNAEHNRSGDMRPRLLDWDDRSFKPIAVDSSATMFVWSPTDETELKDLTTIIASDVFYDDTTTTLFLLALRRLMLQHNRAKCIVSAERRSVFSASAMRVVSLGYDTFQDHVCLHEPITCHTRVCENRIQCRMCNASSDGTDLLRFVVHELSINDFPQRFKYDRMSTLKLWKIDSVFGNVKNEDKND</sequence>
<dbReference type="Gene3D" id="3.40.1190.20">
    <property type="match status" value="1"/>
</dbReference>
<dbReference type="STRING" id="4795.A0A225VZJ2"/>
<dbReference type="GO" id="GO:0008276">
    <property type="term" value="F:protein methyltransferase activity"/>
    <property type="evidence" value="ECO:0007669"/>
    <property type="project" value="InterPro"/>
</dbReference>
<accession>A0A225VZJ2</accession>
<dbReference type="AlphaFoldDB" id="A0A225VZJ2"/>
<dbReference type="SUPFAM" id="SSF53613">
    <property type="entry name" value="Ribokinase-like"/>
    <property type="match status" value="1"/>
</dbReference>
<dbReference type="EMBL" id="NBNE01002344">
    <property type="protein sequence ID" value="OWZ10755.1"/>
    <property type="molecule type" value="Genomic_DNA"/>
</dbReference>
<dbReference type="SUPFAM" id="SSF53335">
    <property type="entry name" value="S-adenosyl-L-methionine-dependent methyltransferases"/>
    <property type="match status" value="1"/>
</dbReference>
<name>A0A225VZJ2_9STRA</name>
<gene>
    <name evidence="3" type="ORF">PHMEG_00016346</name>
</gene>
<dbReference type="InterPro" id="IPR011611">
    <property type="entry name" value="PfkB_dom"/>
</dbReference>
<feature type="non-terminal residue" evidence="3">
    <location>
        <position position="1"/>
    </location>
</feature>
<proteinExistence type="predicted"/>
<organism evidence="3 4">
    <name type="scientific">Phytophthora megakarya</name>
    <dbReference type="NCBI Taxonomy" id="4795"/>
    <lineage>
        <taxon>Eukaryota</taxon>
        <taxon>Sar</taxon>
        <taxon>Stramenopiles</taxon>
        <taxon>Oomycota</taxon>
        <taxon>Peronosporomycetes</taxon>
        <taxon>Peronosporales</taxon>
        <taxon>Peronosporaceae</taxon>
        <taxon>Phytophthora</taxon>
    </lineage>
</organism>
<comment type="caution">
    <text evidence="3">The sequence shown here is derived from an EMBL/GenBank/DDBJ whole genome shotgun (WGS) entry which is preliminary data.</text>
</comment>
<evidence type="ECO:0000256" key="1">
    <source>
        <dbReference type="SAM" id="MobiDB-lite"/>
    </source>
</evidence>
<evidence type="ECO:0000313" key="4">
    <source>
        <dbReference type="Proteomes" id="UP000198211"/>
    </source>
</evidence>
<dbReference type="Pfam" id="PF10294">
    <property type="entry name" value="Methyltransf_16"/>
    <property type="match status" value="1"/>
</dbReference>